<evidence type="ECO:0000256" key="6">
    <source>
        <dbReference type="ARBA" id="ARBA00023136"/>
    </source>
</evidence>
<comment type="caution">
    <text evidence="13">The sequence shown here is derived from an EMBL/GenBank/DDBJ whole genome shotgun (WGS) entry which is preliminary data.</text>
</comment>
<sequence>MKFNFKKILKQERNKNNNKLGIHSFRFKLTILFSFIALIPLIFMGYFSYNKFYDTLTIQANEEAYQITKQVNERLNEYFSSLSNTVEMVSKQKGFVYIVEKEEESNFNEKLKSKEINLETEDRIQVTSGMYIRELMSTLKKRPDIKTCYIGTRNHNMYYDKKHYIYGINGDYNCHTEEWYINAIKNKGEVVWTKPYLDREKKSIVITISKAIEHDGETYGVFAMDIKLDMLLNKIRSIELGKSGYLYVVSDEGKYLIHPNKIKMGQKIKDESLLKLLKENQEEQYKTSKELLTFVTNDKTNWKIMAGSKVDDLYSKANDIRRFTILMIGIVIIILLIVSSLVVNIIVKRLNHLKTSFEKAANGDLTVQTNLNTKDEFNSIADSFNTMIEGIKNLVSKIVVSSKTVTDNSATVKQIGDQIAIASEEVTQAIADIAKESSIQANIAEDGSIKAKELAENIELVSNSIDKMQSSFKNTEKLNKKGIKTISFLTDKTKQMVISSEDLAKVINEMDINSNEIGQIVSTINEISEQTNLLALNASIEAARAGEAGKGFAVVAEEVRKLAEQSKDATMKIEALISKIQQKSTNAVESISINRTILNQQKKVVNETKEIFTHISNQITRLVKEVNEIKVLNKNMVDKKEEILTFINEVAESTSSISASTEEVSASTEETLAMIEEVRKNSAHLQDLAQELENEIKNFNI</sequence>
<dbReference type="GO" id="GO:0006935">
    <property type="term" value="P:chemotaxis"/>
    <property type="evidence" value="ECO:0007669"/>
    <property type="project" value="UniProtKB-KW"/>
</dbReference>
<comment type="similarity">
    <text evidence="8">Belongs to the methyl-accepting chemotaxis (MCP) protein family.</text>
</comment>
<dbReference type="CDD" id="cd12913">
    <property type="entry name" value="PDC1_MCP_like"/>
    <property type="match status" value="1"/>
</dbReference>
<dbReference type="AlphaFoldDB" id="R1CBV4"/>
<evidence type="ECO:0000256" key="7">
    <source>
        <dbReference type="ARBA" id="ARBA00023224"/>
    </source>
</evidence>
<evidence type="ECO:0000256" key="2">
    <source>
        <dbReference type="ARBA" id="ARBA00022475"/>
    </source>
</evidence>
<evidence type="ECO:0000256" key="4">
    <source>
        <dbReference type="ARBA" id="ARBA00022692"/>
    </source>
</evidence>
<dbReference type="Pfam" id="PF00015">
    <property type="entry name" value="MCPsignal"/>
    <property type="match status" value="1"/>
</dbReference>
<dbReference type="GO" id="GO:0007165">
    <property type="term" value="P:signal transduction"/>
    <property type="evidence" value="ECO:0007669"/>
    <property type="project" value="UniProtKB-KW"/>
</dbReference>
<evidence type="ECO:0000256" key="10">
    <source>
        <dbReference type="SAM" id="Phobius"/>
    </source>
</evidence>
<dbReference type="STRING" id="1304284.L21TH_2099"/>
<feature type="transmembrane region" description="Helical" evidence="10">
    <location>
        <begin position="29"/>
        <end position="49"/>
    </location>
</feature>
<gene>
    <name evidence="13" type="ORF">L21TH_2099</name>
</gene>
<keyword evidence="14" id="KW-1185">Reference proteome</keyword>
<name>R1CBV4_9FIRM</name>
<dbReference type="InterPro" id="IPR003660">
    <property type="entry name" value="HAMP_dom"/>
</dbReference>
<evidence type="ECO:0000256" key="9">
    <source>
        <dbReference type="PROSITE-ProRule" id="PRU00284"/>
    </source>
</evidence>
<keyword evidence="7 9" id="KW-0807">Transducer</keyword>
<comment type="subcellular location">
    <subcellularLocation>
        <location evidence="1">Cell membrane</location>
        <topology evidence="1">Multi-pass membrane protein</topology>
    </subcellularLocation>
</comment>
<dbReference type="GO" id="GO:0005886">
    <property type="term" value="C:plasma membrane"/>
    <property type="evidence" value="ECO:0007669"/>
    <property type="project" value="UniProtKB-SubCell"/>
</dbReference>
<dbReference type="Pfam" id="PF02743">
    <property type="entry name" value="dCache_1"/>
    <property type="match status" value="1"/>
</dbReference>
<keyword evidence="2" id="KW-1003">Cell membrane</keyword>
<dbReference type="CDD" id="cd06225">
    <property type="entry name" value="HAMP"/>
    <property type="match status" value="1"/>
</dbReference>
<evidence type="ECO:0000256" key="5">
    <source>
        <dbReference type="ARBA" id="ARBA00022989"/>
    </source>
</evidence>
<dbReference type="SMART" id="SM00304">
    <property type="entry name" value="HAMP"/>
    <property type="match status" value="1"/>
</dbReference>
<dbReference type="Gene3D" id="1.10.8.500">
    <property type="entry name" value="HAMP domain in histidine kinase"/>
    <property type="match status" value="1"/>
</dbReference>
<dbReference type="OrthoDB" id="13222at2"/>
<keyword evidence="6 10" id="KW-0472">Membrane</keyword>
<dbReference type="SMART" id="SM00283">
    <property type="entry name" value="MA"/>
    <property type="match status" value="1"/>
</dbReference>
<dbReference type="PANTHER" id="PTHR32089:SF112">
    <property type="entry name" value="LYSOZYME-LIKE PROTEIN-RELATED"/>
    <property type="match status" value="1"/>
</dbReference>
<dbReference type="InterPro" id="IPR029151">
    <property type="entry name" value="Sensor-like_sf"/>
</dbReference>
<dbReference type="EMBL" id="ARZA01000236">
    <property type="protein sequence ID" value="EOC99794.1"/>
    <property type="molecule type" value="Genomic_DNA"/>
</dbReference>
<reference evidence="13 14" key="1">
    <citation type="journal article" date="2015" name="Geomicrobiol. J.">
        <title>Caldisalinibacter kiritimatiensis gen. nov., sp. nov., a moderately thermohalophilic thiosulfate-reducing bacterium from a hypersaline microbial mat.</title>
        <authorList>
            <person name="Ben Hania W."/>
            <person name="Joseph M."/>
            <person name="Fiebig A."/>
            <person name="Bunk B."/>
            <person name="Klenk H.-P."/>
            <person name="Fardeau M.-L."/>
            <person name="Spring S."/>
        </authorList>
    </citation>
    <scope>NUCLEOTIDE SEQUENCE [LARGE SCALE GENOMIC DNA]</scope>
    <source>
        <strain evidence="13 14">L21-TH-D2</strain>
    </source>
</reference>
<evidence type="ECO:0000313" key="13">
    <source>
        <dbReference type="EMBL" id="EOC99794.1"/>
    </source>
</evidence>
<dbReference type="InterPro" id="IPR033479">
    <property type="entry name" value="dCache_1"/>
</dbReference>
<organism evidence="13 14">
    <name type="scientific">Caldisalinibacter kiritimatiensis</name>
    <dbReference type="NCBI Taxonomy" id="1304284"/>
    <lineage>
        <taxon>Bacteria</taxon>
        <taxon>Bacillati</taxon>
        <taxon>Bacillota</taxon>
        <taxon>Tissierellia</taxon>
        <taxon>Tissierellales</taxon>
        <taxon>Thermohalobacteraceae</taxon>
        <taxon>Caldisalinibacter</taxon>
    </lineage>
</organism>
<dbReference type="CDD" id="cd12912">
    <property type="entry name" value="PDC2_MCP_like"/>
    <property type="match status" value="1"/>
</dbReference>
<evidence type="ECO:0000256" key="3">
    <source>
        <dbReference type="ARBA" id="ARBA00022500"/>
    </source>
</evidence>
<feature type="domain" description="HAMP" evidence="12">
    <location>
        <begin position="344"/>
        <end position="396"/>
    </location>
</feature>
<evidence type="ECO:0000259" key="12">
    <source>
        <dbReference type="PROSITE" id="PS50885"/>
    </source>
</evidence>
<proteinExistence type="inferred from homology"/>
<dbReference type="Gene3D" id="3.30.450.20">
    <property type="entry name" value="PAS domain"/>
    <property type="match status" value="2"/>
</dbReference>
<dbReference type="PROSITE" id="PS50111">
    <property type="entry name" value="CHEMOTAXIS_TRANSDUC_2"/>
    <property type="match status" value="1"/>
</dbReference>
<keyword evidence="3" id="KW-0145">Chemotaxis</keyword>
<dbReference type="Pfam" id="PF00672">
    <property type="entry name" value="HAMP"/>
    <property type="match status" value="1"/>
</dbReference>
<evidence type="ECO:0000256" key="1">
    <source>
        <dbReference type="ARBA" id="ARBA00004651"/>
    </source>
</evidence>
<dbReference type="PANTHER" id="PTHR32089">
    <property type="entry name" value="METHYL-ACCEPTING CHEMOTAXIS PROTEIN MCPB"/>
    <property type="match status" value="1"/>
</dbReference>
<dbReference type="SUPFAM" id="SSF103190">
    <property type="entry name" value="Sensory domain-like"/>
    <property type="match status" value="1"/>
</dbReference>
<dbReference type="eggNOG" id="COG0840">
    <property type="taxonomic scope" value="Bacteria"/>
</dbReference>
<dbReference type="CDD" id="cd11386">
    <property type="entry name" value="MCP_signal"/>
    <property type="match status" value="1"/>
</dbReference>
<keyword evidence="4 10" id="KW-0812">Transmembrane</keyword>
<protein>
    <submittedName>
        <fullName evidence="13">Methyl-accepting chemotaxis protein</fullName>
    </submittedName>
</protein>
<feature type="transmembrane region" description="Helical" evidence="10">
    <location>
        <begin position="323"/>
        <end position="347"/>
    </location>
</feature>
<dbReference type="SUPFAM" id="SSF58104">
    <property type="entry name" value="Methyl-accepting chemotaxis protein (MCP) signaling domain"/>
    <property type="match status" value="1"/>
</dbReference>
<keyword evidence="5 10" id="KW-1133">Transmembrane helix</keyword>
<dbReference type="InterPro" id="IPR004089">
    <property type="entry name" value="MCPsignal_dom"/>
</dbReference>
<feature type="domain" description="Methyl-accepting transducer" evidence="11">
    <location>
        <begin position="415"/>
        <end position="672"/>
    </location>
</feature>
<dbReference type="Gene3D" id="1.10.287.950">
    <property type="entry name" value="Methyl-accepting chemotaxis protein"/>
    <property type="match status" value="1"/>
</dbReference>
<dbReference type="PATRIC" id="fig|1304284.3.peg.2064"/>
<dbReference type="Proteomes" id="UP000013378">
    <property type="component" value="Unassembled WGS sequence"/>
</dbReference>
<evidence type="ECO:0000313" key="14">
    <source>
        <dbReference type="Proteomes" id="UP000013378"/>
    </source>
</evidence>
<dbReference type="PROSITE" id="PS50885">
    <property type="entry name" value="HAMP"/>
    <property type="match status" value="1"/>
</dbReference>
<dbReference type="RefSeq" id="WP_006315651.1">
    <property type="nucleotide sequence ID" value="NZ_ARZA01000236.1"/>
</dbReference>
<evidence type="ECO:0000256" key="8">
    <source>
        <dbReference type="ARBA" id="ARBA00029447"/>
    </source>
</evidence>
<evidence type="ECO:0000259" key="11">
    <source>
        <dbReference type="PROSITE" id="PS50111"/>
    </source>
</evidence>
<accession>R1CBV4</accession>